<gene>
    <name evidence="1" type="ORF">SK128_024900</name>
</gene>
<dbReference type="Gene3D" id="1.10.510.10">
    <property type="entry name" value="Transferase(Phosphotransferase) domain 1"/>
    <property type="match status" value="1"/>
</dbReference>
<keyword evidence="2" id="KW-1185">Reference proteome</keyword>
<protein>
    <submittedName>
        <fullName evidence="1">Uncharacterized protein</fullName>
    </submittedName>
</protein>
<dbReference type="EMBL" id="JAXCGZ010007896">
    <property type="protein sequence ID" value="KAK7078308.1"/>
    <property type="molecule type" value="Genomic_DNA"/>
</dbReference>
<comment type="caution">
    <text evidence="1">The sequence shown here is derived from an EMBL/GenBank/DDBJ whole genome shotgun (WGS) entry which is preliminary data.</text>
</comment>
<organism evidence="1 2">
    <name type="scientific">Halocaridina rubra</name>
    <name type="common">Hawaiian red shrimp</name>
    <dbReference type="NCBI Taxonomy" id="373956"/>
    <lineage>
        <taxon>Eukaryota</taxon>
        <taxon>Metazoa</taxon>
        <taxon>Ecdysozoa</taxon>
        <taxon>Arthropoda</taxon>
        <taxon>Crustacea</taxon>
        <taxon>Multicrustacea</taxon>
        <taxon>Malacostraca</taxon>
        <taxon>Eumalacostraca</taxon>
        <taxon>Eucarida</taxon>
        <taxon>Decapoda</taxon>
        <taxon>Pleocyemata</taxon>
        <taxon>Caridea</taxon>
        <taxon>Atyoidea</taxon>
        <taxon>Atyidae</taxon>
        <taxon>Halocaridina</taxon>
    </lineage>
</organism>
<sequence>MAYKHSRPPVEMAFPSEVSVLLEKAWHKVPEERPDFAQIVEDLKSLCSVQSSALQDGNNHVHPHPFCTTCSIGSTNGSITPPDSSQQTNSELSGHVTALRTRWEQEASRGQTAFKSSHPTIEELRSRMNNNGYVEGNTYQYRIAPVFSKHRKSMLQNF</sequence>
<evidence type="ECO:0000313" key="1">
    <source>
        <dbReference type="EMBL" id="KAK7078308.1"/>
    </source>
</evidence>
<proteinExistence type="predicted"/>
<reference evidence="1 2" key="1">
    <citation type="submission" date="2023-11" db="EMBL/GenBank/DDBJ databases">
        <title>Halocaridina rubra genome assembly.</title>
        <authorList>
            <person name="Smith C."/>
        </authorList>
    </citation>
    <scope>NUCLEOTIDE SEQUENCE [LARGE SCALE GENOMIC DNA]</scope>
    <source>
        <strain evidence="1">EP-1</strain>
        <tissue evidence="1">Whole</tissue>
    </source>
</reference>
<dbReference type="Proteomes" id="UP001381693">
    <property type="component" value="Unassembled WGS sequence"/>
</dbReference>
<name>A0AAN9A8A3_HALRR</name>
<evidence type="ECO:0000313" key="2">
    <source>
        <dbReference type="Proteomes" id="UP001381693"/>
    </source>
</evidence>
<dbReference type="AlphaFoldDB" id="A0AAN9A8A3"/>
<accession>A0AAN9A8A3</accession>